<evidence type="ECO:0000313" key="2">
    <source>
        <dbReference type="Proteomes" id="UP000321424"/>
    </source>
</evidence>
<name>A0A511M9D8_9NOCA</name>
<accession>A0A511M9D8</accession>
<reference evidence="1 2" key="1">
    <citation type="submission" date="2019-07" db="EMBL/GenBank/DDBJ databases">
        <title>Whole genome shotgun sequence of Nocardia ninae NBRC 108245.</title>
        <authorList>
            <person name="Hosoyama A."/>
            <person name="Uohara A."/>
            <person name="Ohji S."/>
            <person name="Ichikawa N."/>
        </authorList>
    </citation>
    <scope>NUCLEOTIDE SEQUENCE [LARGE SCALE GENOMIC DNA]</scope>
    <source>
        <strain evidence="1 2">NBRC 108245</strain>
    </source>
</reference>
<dbReference type="Proteomes" id="UP000321424">
    <property type="component" value="Unassembled WGS sequence"/>
</dbReference>
<sequence>MQCGIGFPRRHFVPQLSQGFAVTLIVPQPLLQELLETSCGVHIIALYPGREIVCVAEPDQLVEQRIPAGPDARAAREQVVPQAP</sequence>
<proteinExistence type="predicted"/>
<evidence type="ECO:0000313" key="1">
    <source>
        <dbReference type="EMBL" id="GEM36728.1"/>
    </source>
</evidence>
<organism evidence="1 2">
    <name type="scientific">Nocardia ninae NBRC 108245</name>
    <dbReference type="NCBI Taxonomy" id="1210091"/>
    <lineage>
        <taxon>Bacteria</taxon>
        <taxon>Bacillati</taxon>
        <taxon>Actinomycetota</taxon>
        <taxon>Actinomycetes</taxon>
        <taxon>Mycobacteriales</taxon>
        <taxon>Nocardiaceae</taxon>
        <taxon>Nocardia</taxon>
    </lineage>
</organism>
<dbReference type="AlphaFoldDB" id="A0A511M9D8"/>
<dbReference type="EMBL" id="BJXA01000005">
    <property type="protein sequence ID" value="GEM36728.1"/>
    <property type="molecule type" value="Genomic_DNA"/>
</dbReference>
<keyword evidence="2" id="KW-1185">Reference proteome</keyword>
<protein>
    <submittedName>
        <fullName evidence="1">Uncharacterized protein</fullName>
    </submittedName>
</protein>
<comment type="caution">
    <text evidence="1">The sequence shown here is derived from an EMBL/GenBank/DDBJ whole genome shotgun (WGS) entry which is preliminary data.</text>
</comment>
<gene>
    <name evidence="1" type="ORF">NN4_12470</name>
</gene>